<dbReference type="AlphaFoldDB" id="A0A139I652"/>
<proteinExistence type="predicted"/>
<feature type="region of interest" description="Disordered" evidence="1">
    <location>
        <begin position="223"/>
        <end position="244"/>
    </location>
</feature>
<keyword evidence="3" id="KW-1185">Reference proteome</keyword>
<name>A0A139I652_9PEZI</name>
<dbReference type="EMBL" id="LFZO01000283">
    <property type="protein sequence ID" value="KXT10164.1"/>
    <property type="molecule type" value="Genomic_DNA"/>
</dbReference>
<organism evidence="2 3">
    <name type="scientific">Pseudocercospora musae</name>
    <dbReference type="NCBI Taxonomy" id="113226"/>
    <lineage>
        <taxon>Eukaryota</taxon>
        <taxon>Fungi</taxon>
        <taxon>Dikarya</taxon>
        <taxon>Ascomycota</taxon>
        <taxon>Pezizomycotina</taxon>
        <taxon>Dothideomycetes</taxon>
        <taxon>Dothideomycetidae</taxon>
        <taxon>Mycosphaerellales</taxon>
        <taxon>Mycosphaerellaceae</taxon>
        <taxon>Pseudocercospora</taxon>
    </lineage>
</organism>
<reference evidence="2 3" key="1">
    <citation type="submission" date="2015-07" db="EMBL/GenBank/DDBJ databases">
        <title>Comparative genomics of the Sigatoka disease complex on banana suggests a link between parallel evolutionary changes in Pseudocercospora fijiensis and Pseudocercospora eumusae and increased virulence on the banana host.</title>
        <authorList>
            <person name="Chang T.-C."/>
            <person name="Salvucci A."/>
            <person name="Crous P.W."/>
            <person name="Stergiopoulos I."/>
        </authorList>
    </citation>
    <scope>NUCLEOTIDE SEQUENCE [LARGE SCALE GENOMIC DNA]</scope>
    <source>
        <strain evidence="2 3">CBS 116634</strain>
    </source>
</reference>
<evidence type="ECO:0000256" key="1">
    <source>
        <dbReference type="SAM" id="MobiDB-lite"/>
    </source>
</evidence>
<gene>
    <name evidence="2" type="ORF">AC579_9753</name>
</gene>
<evidence type="ECO:0000313" key="3">
    <source>
        <dbReference type="Proteomes" id="UP000073492"/>
    </source>
</evidence>
<dbReference type="Proteomes" id="UP000073492">
    <property type="component" value="Unassembled WGS sequence"/>
</dbReference>
<accession>A0A139I652</accession>
<comment type="caution">
    <text evidence="2">The sequence shown here is derived from an EMBL/GenBank/DDBJ whole genome shotgun (WGS) entry which is preliminary data.</text>
</comment>
<sequence length="244" mass="27169">MDGHSGQMMVDMSVAYQEMGITEQQLLQQQQEHQQFNGNDMPDGSMQLATFFAVEEQAMAQQQQQQWDLVALQQQQQQLLHQNQQYEAAMAHNTSLAVDMGMSHQSGADLTQQSYLTPLNQEGLPDDNFHFADPQAAAAAAAQMEANGMGQVRMPASMVAPHACQWVAGNDLLRIFSLDLDRASIRKDQRQGLSNQALFTRRSNSRGRLLLRSLRRATDVRAHSWPSVPSDQPDGHMPSVKPAV</sequence>
<evidence type="ECO:0000313" key="2">
    <source>
        <dbReference type="EMBL" id="KXT10164.1"/>
    </source>
</evidence>
<protein>
    <submittedName>
        <fullName evidence="2">Uncharacterized protein</fullName>
    </submittedName>
</protein>